<dbReference type="Gene3D" id="3.40.50.1820">
    <property type="entry name" value="alpha/beta hydrolase"/>
    <property type="match status" value="1"/>
</dbReference>
<protein>
    <submittedName>
        <fullName evidence="3">Lysophospholipase, alpha-beta hydrolase superfamily</fullName>
    </submittedName>
</protein>
<dbReference type="PANTHER" id="PTHR11614">
    <property type="entry name" value="PHOSPHOLIPASE-RELATED"/>
    <property type="match status" value="1"/>
</dbReference>
<evidence type="ECO:0000313" key="3">
    <source>
        <dbReference type="EMBL" id="SDW20609.1"/>
    </source>
</evidence>
<gene>
    <name evidence="3" type="ORF">SAMN05421783_10294</name>
</gene>
<accession>A0A1H2RPP4</accession>
<dbReference type="InterPro" id="IPR000073">
    <property type="entry name" value="AB_hydrolase_1"/>
</dbReference>
<keyword evidence="3" id="KW-0378">Hydrolase</keyword>
<dbReference type="InterPro" id="IPR051044">
    <property type="entry name" value="MAG_DAG_Lipase"/>
</dbReference>
<name>A0A1H2RPP4_THIRO</name>
<reference evidence="4" key="1">
    <citation type="submission" date="2016-10" db="EMBL/GenBank/DDBJ databases">
        <authorList>
            <person name="Varghese N."/>
            <person name="Submissions S."/>
        </authorList>
    </citation>
    <scope>NUCLEOTIDE SEQUENCE [LARGE SCALE GENOMIC DNA]</scope>
    <source>
        <strain evidence="4">DSM 217</strain>
    </source>
</reference>
<evidence type="ECO:0000256" key="1">
    <source>
        <dbReference type="SAM" id="MobiDB-lite"/>
    </source>
</evidence>
<dbReference type="InterPro" id="IPR022742">
    <property type="entry name" value="Hydrolase_4"/>
</dbReference>
<dbReference type="Pfam" id="PF12146">
    <property type="entry name" value="Hydrolase_4"/>
    <property type="match status" value="1"/>
</dbReference>
<dbReference type="InterPro" id="IPR029058">
    <property type="entry name" value="AB_hydrolase_fold"/>
</dbReference>
<dbReference type="STRING" id="1058.SAMN05421783_10294"/>
<evidence type="ECO:0000313" key="4">
    <source>
        <dbReference type="Proteomes" id="UP000198816"/>
    </source>
</evidence>
<sequence>MGFEQTVHRCGVYALRKGHGGPSPGGTLYSARPNILPKAMAGSLWTNGLAALTFVLMLTSCASPNIVESPDTHTRSPDIGADHARMDDGYRLPLRVWTGAERPRKIVLGLHGFNDYANAFAPLGRELADAGITTYAVDQRGFGAAALPGRWHGSNRLAADLRNLIDLLRARHPDARLYIAGESMGGAVVLTAMAQAPLPIDGLILIAPAVWSRDTMPWYQRLALEGAVRTLPWLKLTGEGIRLSPSDHIEMLQAMGADPLVIKATRVDALWGITDLMDRAQASAGRLQTPALLLYGEQDEIIPKNAFCRFLAKLPGTDPGLTFVLYEHGWHMLPRDRQGARVRADIAAWLEDPDTPLPSGEETSPHGPRASAFCGNAP</sequence>
<feature type="domain" description="Serine aminopeptidase S33" evidence="2">
    <location>
        <begin position="102"/>
        <end position="337"/>
    </location>
</feature>
<dbReference type="EMBL" id="FNNZ01000002">
    <property type="protein sequence ID" value="SDW20609.1"/>
    <property type="molecule type" value="Genomic_DNA"/>
</dbReference>
<dbReference type="PRINTS" id="PR00111">
    <property type="entry name" value="ABHYDROLASE"/>
</dbReference>
<feature type="region of interest" description="Disordered" evidence="1">
    <location>
        <begin position="352"/>
        <end position="378"/>
    </location>
</feature>
<dbReference type="SUPFAM" id="SSF53474">
    <property type="entry name" value="alpha/beta-Hydrolases"/>
    <property type="match status" value="1"/>
</dbReference>
<keyword evidence="4" id="KW-1185">Reference proteome</keyword>
<dbReference type="AlphaFoldDB" id="A0A1H2RPP4"/>
<dbReference type="GO" id="GO:0016787">
    <property type="term" value="F:hydrolase activity"/>
    <property type="evidence" value="ECO:0007669"/>
    <property type="project" value="UniProtKB-KW"/>
</dbReference>
<proteinExistence type="predicted"/>
<dbReference type="Proteomes" id="UP000198816">
    <property type="component" value="Unassembled WGS sequence"/>
</dbReference>
<organism evidence="3 4">
    <name type="scientific">Thiocapsa roseopersicina</name>
    <dbReference type="NCBI Taxonomy" id="1058"/>
    <lineage>
        <taxon>Bacteria</taxon>
        <taxon>Pseudomonadati</taxon>
        <taxon>Pseudomonadota</taxon>
        <taxon>Gammaproteobacteria</taxon>
        <taxon>Chromatiales</taxon>
        <taxon>Chromatiaceae</taxon>
        <taxon>Thiocapsa</taxon>
    </lineage>
</organism>
<evidence type="ECO:0000259" key="2">
    <source>
        <dbReference type="Pfam" id="PF12146"/>
    </source>
</evidence>